<name>A0A2U3D9D6_SULT2</name>
<reference evidence="2 3" key="1">
    <citation type="submission" date="2016-11" db="EMBL/GenBank/DDBJ databases">
        <title>Comparative genomics of Acidibacillus ferroxidans species.</title>
        <authorList>
            <person name="Oliveira G."/>
            <person name="Nunes G."/>
            <person name="Oliveira R."/>
            <person name="Araujo F."/>
            <person name="Salim A."/>
            <person name="Scholte L."/>
            <person name="Morais D."/>
            <person name="Nancucheo I."/>
            <person name="Johnson D.B."/>
            <person name="Grail B."/>
            <person name="Bittencourt J."/>
            <person name="Valadares R."/>
        </authorList>
    </citation>
    <scope>NUCLEOTIDE SEQUENCE [LARGE SCALE GENOMIC DNA]</scope>
    <source>
        <strain evidence="2 3">Y002</strain>
    </source>
</reference>
<organism evidence="2 3">
    <name type="scientific">Sulfoacidibacillus thermotolerans</name>
    <name type="common">Acidibacillus sulfuroxidans</name>
    <dbReference type="NCBI Taxonomy" id="1765684"/>
    <lineage>
        <taxon>Bacteria</taxon>
        <taxon>Bacillati</taxon>
        <taxon>Bacillota</taxon>
        <taxon>Bacilli</taxon>
        <taxon>Bacillales</taxon>
        <taxon>Alicyclobacillaceae</taxon>
        <taxon>Sulfoacidibacillus</taxon>
    </lineage>
</organism>
<dbReference type="InterPro" id="IPR029063">
    <property type="entry name" value="SAM-dependent_MTases_sf"/>
</dbReference>
<evidence type="ECO:0000313" key="3">
    <source>
        <dbReference type="Proteomes" id="UP000245380"/>
    </source>
</evidence>
<dbReference type="SUPFAM" id="SSF53335">
    <property type="entry name" value="S-adenosyl-L-methionine-dependent methyltransferases"/>
    <property type="match status" value="1"/>
</dbReference>
<dbReference type="GO" id="GO:0008757">
    <property type="term" value="F:S-adenosylmethionine-dependent methyltransferase activity"/>
    <property type="evidence" value="ECO:0007669"/>
    <property type="project" value="InterPro"/>
</dbReference>
<dbReference type="PANTHER" id="PTHR43591:SF24">
    <property type="entry name" value="2-METHOXY-6-POLYPRENYL-1,4-BENZOQUINOL METHYLASE, MITOCHONDRIAL"/>
    <property type="match status" value="1"/>
</dbReference>
<dbReference type="PANTHER" id="PTHR43591">
    <property type="entry name" value="METHYLTRANSFERASE"/>
    <property type="match status" value="1"/>
</dbReference>
<dbReference type="Gene3D" id="3.40.50.150">
    <property type="entry name" value="Vaccinia Virus protein VP39"/>
    <property type="match status" value="1"/>
</dbReference>
<feature type="domain" description="Methyltransferase type 11" evidence="1">
    <location>
        <begin position="259"/>
        <end position="358"/>
    </location>
</feature>
<dbReference type="Proteomes" id="UP000245380">
    <property type="component" value="Unassembled WGS sequence"/>
</dbReference>
<comment type="caution">
    <text evidence="2">The sequence shown here is derived from an EMBL/GenBank/DDBJ whole genome shotgun (WGS) entry which is preliminary data.</text>
</comment>
<dbReference type="CDD" id="cd02440">
    <property type="entry name" value="AdoMet_MTases"/>
    <property type="match status" value="1"/>
</dbReference>
<dbReference type="OrthoDB" id="9760689at2"/>
<keyword evidence="3" id="KW-1185">Reference proteome</keyword>
<evidence type="ECO:0000259" key="1">
    <source>
        <dbReference type="Pfam" id="PF08241"/>
    </source>
</evidence>
<protein>
    <recommendedName>
        <fullName evidence="1">Methyltransferase type 11 domain-containing protein</fullName>
    </recommendedName>
</protein>
<proteinExistence type="predicted"/>
<gene>
    <name evidence="2" type="ORF">BM613_05615</name>
</gene>
<sequence>MFAFPDLSIPLREFLQRGLVISPWLVGLDIPNRFDVEIFEFLDSESRSFAAVYWTDEERIRAFQDLPVADRLARTAIYEITASTAVSLAHQWLGQVAVTLDLARKAFELMEQFVSDYGFATLIQIYSMVTSYENQHALEYYGCIPERDFVTGAWHRPWVDYSLSDELLFGVFVGNYQIVMKEGKRCVLITNQGRSMLRMTEKILEETGYLATRIRQIHISRFNLYFDYDKVAQEIWPDFANLRQRFLDFAHVLPRTTVLELGCADGIFTFEGGLAKQIGPEGQLFAIDPSSGMIARAETKRQRLSANWVSFVKASAEQLPFADHTFDAAIGIGFLHFTDMPVALKEIYRVTRAGGVVASVHPTYFNPWDVPFFREWFEPVLCSAEKRSEKFPRSYLEQPDIIIERFLNAGFVHVEWVNYGFPTRFFDPVKVIENFIFGVGWFQEELATLPWKARQDLILELKERGRRVCEQFPEEVRLLFFPNQMVRAKKPL</sequence>
<dbReference type="EMBL" id="MPDK01000007">
    <property type="protein sequence ID" value="PWI57899.1"/>
    <property type="molecule type" value="Genomic_DNA"/>
</dbReference>
<dbReference type="AlphaFoldDB" id="A0A2U3D9D6"/>
<dbReference type="RefSeq" id="WP_109430200.1">
    <property type="nucleotide sequence ID" value="NZ_MPDK01000007.1"/>
</dbReference>
<accession>A0A2U3D9D6</accession>
<dbReference type="InterPro" id="IPR013216">
    <property type="entry name" value="Methyltransf_11"/>
</dbReference>
<evidence type="ECO:0000313" key="2">
    <source>
        <dbReference type="EMBL" id="PWI57899.1"/>
    </source>
</evidence>
<dbReference type="Pfam" id="PF08241">
    <property type="entry name" value="Methyltransf_11"/>
    <property type="match status" value="1"/>
</dbReference>